<dbReference type="EMBL" id="JAVKPK010000027">
    <property type="protein sequence ID" value="MDR7665763.1"/>
    <property type="molecule type" value="Genomic_DNA"/>
</dbReference>
<name>A0ABU2D1A5_9EURY</name>
<protein>
    <submittedName>
        <fullName evidence="1">Uncharacterized protein</fullName>
    </submittedName>
</protein>
<comment type="caution">
    <text evidence="1">The sequence shown here is derived from an EMBL/GenBank/DDBJ whole genome shotgun (WGS) entry which is preliminary data.</text>
</comment>
<gene>
    <name evidence="1" type="ORF">RG963_08255</name>
</gene>
<evidence type="ECO:0000313" key="1">
    <source>
        <dbReference type="EMBL" id="MDR7665763.1"/>
    </source>
</evidence>
<sequence length="76" mass="8667">MHAGKKKREVILSSGEVGEGAYLFDLLGLEYYREDLFGVPVGVVSERALHSMMKDDMLKDTHRSYIYIHIFLYGIG</sequence>
<evidence type="ECO:0000313" key="2">
    <source>
        <dbReference type="Proteomes" id="UP001246244"/>
    </source>
</evidence>
<dbReference type="Proteomes" id="UP001246244">
    <property type="component" value="Unassembled WGS sequence"/>
</dbReference>
<proteinExistence type="predicted"/>
<reference evidence="2" key="1">
    <citation type="submission" date="2023-07" db="EMBL/GenBank/DDBJ databases">
        <title>Whole-genome sequencing of a new Methanosarcina sp. Z-7115.</title>
        <authorList>
            <person name="Zhilina T.N."/>
            <person name="Merkel A.Y."/>
        </authorList>
    </citation>
    <scope>NUCLEOTIDE SEQUENCE [LARGE SCALE GENOMIC DNA]</scope>
    <source>
        <strain evidence="2">Z-7115</strain>
    </source>
</reference>
<organism evidence="1 2">
    <name type="scientific">Methanosarcina baikalica</name>
    <dbReference type="NCBI Taxonomy" id="3073890"/>
    <lineage>
        <taxon>Archaea</taxon>
        <taxon>Methanobacteriati</taxon>
        <taxon>Methanobacteriota</taxon>
        <taxon>Stenosarchaea group</taxon>
        <taxon>Methanomicrobia</taxon>
        <taxon>Methanosarcinales</taxon>
        <taxon>Methanosarcinaceae</taxon>
        <taxon>Methanosarcina</taxon>
    </lineage>
</organism>
<dbReference type="RefSeq" id="WP_310575788.1">
    <property type="nucleotide sequence ID" value="NZ_JAVKPK010000027.1"/>
</dbReference>
<accession>A0ABU2D1A5</accession>
<keyword evidence="2" id="KW-1185">Reference proteome</keyword>